<dbReference type="OrthoDB" id="397987at2"/>
<reference evidence="2 3" key="1">
    <citation type="submission" date="2018-05" db="EMBL/GenBank/DDBJ databases">
        <title>Annotation of the Mycoplasma phocidae genome.</title>
        <authorList>
            <person name="Brown D.R."/>
            <person name="Kutish G.F."/>
            <person name="Frasca S.Jr."/>
        </authorList>
    </citation>
    <scope>NUCLEOTIDE SEQUENCE [LARGE SCALE GENOMIC DNA]</scope>
    <source>
        <strain evidence="2 3">105</strain>
    </source>
</reference>
<dbReference type="AlphaFoldDB" id="A0A2Z5IPY4"/>
<proteinExistence type="predicted"/>
<feature type="region of interest" description="Disordered" evidence="1">
    <location>
        <begin position="71"/>
        <end position="91"/>
    </location>
</feature>
<protein>
    <submittedName>
        <fullName evidence="2">Transposase</fullName>
    </submittedName>
</protein>
<dbReference type="RefSeq" id="WP_114190704.1">
    <property type="nucleotide sequence ID" value="NZ_CP029295.1"/>
</dbReference>
<evidence type="ECO:0000256" key="1">
    <source>
        <dbReference type="SAM" id="MobiDB-lite"/>
    </source>
</evidence>
<sequence length="147" mass="17188">MCGYKKIKEENYAKTFKNGSLIYQAFKEGWIWKASRVFYIISPDTQFTKRNSLSGRIIKIIKNYNLGTQIRGSTNRKKGNGAPGRPKKQRELDRDIFSRKDLIEIAKRYYEITKENSKKGNKNEAKNLNIFPVFYFSRQTISANKTT</sequence>
<gene>
    <name evidence="2" type="ORF">DA803_00560</name>
</gene>
<organism evidence="2 3">
    <name type="scientific">[Mycoplasma] phocae</name>
    <dbReference type="NCBI Taxonomy" id="142651"/>
    <lineage>
        <taxon>Bacteria</taxon>
        <taxon>Bacillati</taxon>
        <taxon>Mycoplasmatota</taxon>
        <taxon>Mycoplasmoidales</taxon>
        <taxon>Metamycoplasmataceae</taxon>
        <taxon>Metamycoplasma</taxon>
    </lineage>
</organism>
<dbReference type="Proteomes" id="UP000252477">
    <property type="component" value="Chromosome"/>
</dbReference>
<name>A0A2Z5IPY4_9BACT</name>
<dbReference type="KEGG" id="mpho:DA803_00560"/>
<dbReference type="EMBL" id="CP029295">
    <property type="protein sequence ID" value="AXE60587.1"/>
    <property type="molecule type" value="Genomic_DNA"/>
</dbReference>
<keyword evidence="3" id="KW-1185">Reference proteome</keyword>
<evidence type="ECO:0000313" key="3">
    <source>
        <dbReference type="Proteomes" id="UP000252477"/>
    </source>
</evidence>
<accession>A0A2Z5IPY4</accession>
<evidence type="ECO:0000313" key="2">
    <source>
        <dbReference type="EMBL" id="AXE60587.1"/>
    </source>
</evidence>